<evidence type="ECO:0000313" key="5">
    <source>
        <dbReference type="Proteomes" id="UP001055219"/>
    </source>
</evidence>
<comment type="caution">
    <text evidence="4">The sequence shown here is derived from an EMBL/GenBank/DDBJ whole genome shotgun (WGS) entry which is preliminary data.</text>
</comment>
<evidence type="ECO:0000256" key="1">
    <source>
        <dbReference type="SAM" id="MobiDB-lite"/>
    </source>
</evidence>
<feature type="region of interest" description="Disordered" evidence="1">
    <location>
        <begin position="53"/>
        <end position="86"/>
    </location>
</feature>
<dbReference type="InterPro" id="IPR024554">
    <property type="entry name" value="LEC1-like_C"/>
</dbReference>
<proteinExistence type="predicted"/>
<dbReference type="Pfam" id="PF12828">
    <property type="entry name" value="PXB"/>
    <property type="match status" value="1"/>
</dbReference>
<dbReference type="GO" id="GO:0035091">
    <property type="term" value="F:phosphatidylinositol binding"/>
    <property type="evidence" value="ECO:0007669"/>
    <property type="project" value="TreeGrafter"/>
</dbReference>
<dbReference type="AlphaFoldDB" id="A0A9P9Y804"/>
<name>A0A9P9Y804_9HYPO</name>
<feature type="domain" description="PX-associated" evidence="3">
    <location>
        <begin position="5"/>
        <end position="158"/>
    </location>
</feature>
<feature type="domain" description="PX" evidence="2">
    <location>
        <begin position="200"/>
        <end position="384"/>
    </location>
</feature>
<protein>
    <submittedName>
        <fullName evidence="4">Uncharacterized protein</fullName>
    </submittedName>
</protein>
<accession>A0A9P9Y804</accession>
<dbReference type="Proteomes" id="UP001055219">
    <property type="component" value="Unassembled WGS sequence"/>
</dbReference>
<dbReference type="PANTHER" id="PTHR47185:SF2">
    <property type="entry name" value="FUNGAL PROTEIN"/>
    <property type="match status" value="1"/>
</dbReference>
<evidence type="ECO:0000313" key="4">
    <source>
        <dbReference type="EMBL" id="KAI6784975.1"/>
    </source>
</evidence>
<feature type="compositionally biased region" description="Polar residues" evidence="1">
    <location>
        <begin position="53"/>
        <end position="64"/>
    </location>
</feature>
<dbReference type="OrthoDB" id="2117459at2759"/>
<dbReference type="InterPro" id="IPR024555">
    <property type="entry name" value="PX-associated"/>
</dbReference>
<reference evidence="4" key="2">
    <citation type="submission" date="2022-07" db="EMBL/GenBank/DDBJ databases">
        <authorList>
            <person name="Goncalves M.F.M."/>
            <person name="Hilario S."/>
            <person name="Van De Peer Y."/>
            <person name="Esteves A.C."/>
            <person name="Alves A."/>
        </authorList>
    </citation>
    <scope>NUCLEOTIDE SEQUENCE</scope>
    <source>
        <strain evidence="4">MUM 19.33</strain>
    </source>
</reference>
<feature type="compositionally biased region" description="Polar residues" evidence="1">
    <location>
        <begin position="77"/>
        <end position="86"/>
    </location>
</feature>
<dbReference type="GeneID" id="75834541"/>
<dbReference type="EMBL" id="JAGIXG020000003">
    <property type="protein sequence ID" value="KAI6784975.1"/>
    <property type="molecule type" value="Genomic_DNA"/>
</dbReference>
<dbReference type="RefSeq" id="XP_051365831.1">
    <property type="nucleotide sequence ID" value="XM_051502662.1"/>
</dbReference>
<feature type="domain" description="PX" evidence="2">
    <location>
        <begin position="400"/>
        <end position="519"/>
    </location>
</feature>
<gene>
    <name evidence="4" type="ORF">J7T54_008069</name>
</gene>
<organism evidence="4 5">
    <name type="scientific">Emericellopsis cladophorae</name>
    <dbReference type="NCBI Taxonomy" id="2686198"/>
    <lineage>
        <taxon>Eukaryota</taxon>
        <taxon>Fungi</taxon>
        <taxon>Dikarya</taxon>
        <taxon>Ascomycota</taxon>
        <taxon>Pezizomycotina</taxon>
        <taxon>Sordariomycetes</taxon>
        <taxon>Hypocreomycetidae</taxon>
        <taxon>Hypocreales</taxon>
        <taxon>Bionectriaceae</taxon>
        <taxon>Emericellopsis</taxon>
    </lineage>
</organism>
<keyword evidence="5" id="KW-1185">Reference proteome</keyword>
<dbReference type="InterPro" id="IPR047168">
    <property type="entry name" value="LEC1-like"/>
</dbReference>
<evidence type="ECO:0000259" key="3">
    <source>
        <dbReference type="Pfam" id="PF12828"/>
    </source>
</evidence>
<sequence>MSSDRALTEEQLNALFDILSHNETYAEIEGFKYSEAVTNYGYPFRSANVASKTESSTPFTTAPNTPRLRSPMPARSSIESNSDSAKSTSPVLQTLLTRFILPLPWLKELPRDFWAVRVRGILCRLADAGLSESYDKGALGLRKTLATGASTLIEMVGRGVLGGVAETDEMKGELDLNKAEDLERAWDDFVQQLVHGNLVTEMFPHMVETDDLEAHSDTMKGAADYAIVHLATFIHHVFVTSPEGQYLLQLLQNVHGLIPYKMLKQTLRIGNAASMINGVIRLLLAKMSLGGITNWVGLTTNAEDGMNLLQRIISLVLSWDAAEFKKSAEKIEKDKGEGRPDSEILETLRDYISEGERVERDAVRQTSLAQSQSIVTAILSTTEPELAAGLSELKHVSALQYYSALLSVRDRDAITSALCRQSPDHFTTMIKELVASYEPFIRMVHQGVDLREYLEAGQAFIDEFITTSRGSEGKRASVEDYVGLLRRNKHIFYRWVHDVAKNCPEVWEELQTWSLDVVVKFRQTPAENQKRSVMATRLEALFVGLPEASRRDVMAALDKHAKHLCELSRLSHKDLQSILTSTSSGVGGNDGSQTGPGIYLFRWQSLLDTTPVTPDMPVGPIRRGKDVKHSLAMGKTSIISDKNTMFGEGEGDVAAIEAPDVRVVVKELGEGFVKVLQELGGPD</sequence>
<evidence type="ECO:0000259" key="2">
    <source>
        <dbReference type="Pfam" id="PF12825"/>
    </source>
</evidence>
<reference evidence="4" key="1">
    <citation type="journal article" date="2021" name="J Fungi (Basel)">
        <title>Genomic and Metabolomic Analyses of the Marine Fungus Emericellopsis cladophorae: Insights into Saltwater Adaptability Mechanisms and Its Biosynthetic Potential.</title>
        <authorList>
            <person name="Goncalves M.F.M."/>
            <person name="Hilario S."/>
            <person name="Van de Peer Y."/>
            <person name="Esteves A.C."/>
            <person name="Alves A."/>
        </authorList>
    </citation>
    <scope>NUCLEOTIDE SEQUENCE</scope>
    <source>
        <strain evidence="4">MUM 19.33</strain>
    </source>
</reference>
<dbReference type="PANTHER" id="PTHR47185">
    <property type="entry name" value="PX DOMAIN-CONTAINING PROTEIN YPR097W"/>
    <property type="match status" value="1"/>
</dbReference>
<dbReference type="Pfam" id="PF12825">
    <property type="entry name" value="DUF3818"/>
    <property type="match status" value="2"/>
</dbReference>